<sequence>MGGGHHGPPEVPDYRIYKVEDIPQLMKTKRMLAQHGLSDPWLRNVLKTDVCL</sequence>
<dbReference type="STRING" id="407821.A0A087T5R1"/>
<feature type="non-terminal residue" evidence="1">
    <location>
        <position position="52"/>
    </location>
</feature>
<accession>A0A087T5R1</accession>
<evidence type="ECO:0000313" key="1">
    <source>
        <dbReference type="EMBL" id="KFM60450.1"/>
    </source>
</evidence>
<dbReference type="Proteomes" id="UP000054359">
    <property type="component" value="Unassembled WGS sequence"/>
</dbReference>
<gene>
    <name evidence="1" type="ORF">X975_15293</name>
</gene>
<protein>
    <submittedName>
        <fullName evidence="1">Uncharacterized protein</fullName>
    </submittedName>
</protein>
<dbReference type="EMBL" id="KK113554">
    <property type="protein sequence ID" value="KFM60450.1"/>
    <property type="molecule type" value="Genomic_DNA"/>
</dbReference>
<organism evidence="1 2">
    <name type="scientific">Stegodyphus mimosarum</name>
    <name type="common">African social velvet spider</name>
    <dbReference type="NCBI Taxonomy" id="407821"/>
    <lineage>
        <taxon>Eukaryota</taxon>
        <taxon>Metazoa</taxon>
        <taxon>Ecdysozoa</taxon>
        <taxon>Arthropoda</taxon>
        <taxon>Chelicerata</taxon>
        <taxon>Arachnida</taxon>
        <taxon>Araneae</taxon>
        <taxon>Araneomorphae</taxon>
        <taxon>Entelegynae</taxon>
        <taxon>Eresoidea</taxon>
        <taxon>Eresidae</taxon>
        <taxon>Stegodyphus</taxon>
    </lineage>
</organism>
<proteinExistence type="predicted"/>
<dbReference type="OrthoDB" id="521512at2759"/>
<name>A0A087T5R1_STEMI</name>
<keyword evidence="2" id="KW-1185">Reference proteome</keyword>
<reference evidence="1 2" key="1">
    <citation type="submission" date="2013-11" db="EMBL/GenBank/DDBJ databases">
        <title>Genome sequencing of Stegodyphus mimosarum.</title>
        <authorList>
            <person name="Bechsgaard J."/>
        </authorList>
    </citation>
    <scope>NUCLEOTIDE SEQUENCE [LARGE SCALE GENOMIC DNA]</scope>
</reference>
<evidence type="ECO:0000313" key="2">
    <source>
        <dbReference type="Proteomes" id="UP000054359"/>
    </source>
</evidence>
<dbReference type="AlphaFoldDB" id="A0A087T5R1"/>